<dbReference type="RefSeq" id="WP_024777525.1">
    <property type="nucleotide sequence ID" value="NZ_CP014262.1"/>
</dbReference>
<evidence type="ECO:0000256" key="4">
    <source>
        <dbReference type="ARBA" id="ARBA00022801"/>
    </source>
</evidence>
<dbReference type="AlphaFoldDB" id="A0A3M3EZ14"/>
<keyword evidence="9" id="KW-1185">Reference proteome</keyword>
<dbReference type="GO" id="GO:0071555">
    <property type="term" value="P:cell wall organization"/>
    <property type="evidence" value="ECO:0007669"/>
    <property type="project" value="UniProtKB-KW"/>
</dbReference>
<reference evidence="8 9" key="1">
    <citation type="submission" date="2018-08" db="EMBL/GenBank/DDBJ databases">
        <title>Recombination of ecologically and evolutionarily significant loci maintains genetic cohesion in the Pseudomonas syringae species complex.</title>
        <authorList>
            <person name="Dillon M."/>
            <person name="Thakur S."/>
            <person name="Almeida R.N.D."/>
            <person name="Weir B.S."/>
            <person name="Guttman D.S."/>
        </authorList>
    </citation>
    <scope>NUCLEOTIDE SEQUENCE [LARGE SCALE GENOMIC DNA]</scope>
    <source>
        <strain evidence="8 9">NCPPB2445</strain>
    </source>
</reference>
<feature type="transmembrane region" description="Helical" evidence="6">
    <location>
        <begin position="21"/>
        <end position="49"/>
    </location>
</feature>
<dbReference type="FunFam" id="3.40.80.10:FF:000003">
    <property type="entry name" value="N-acetylmuramoyl-L-alanine amidase"/>
    <property type="match status" value="1"/>
</dbReference>
<dbReference type="GO" id="GO:0019867">
    <property type="term" value="C:outer membrane"/>
    <property type="evidence" value="ECO:0007669"/>
    <property type="project" value="TreeGrafter"/>
</dbReference>
<dbReference type="EMBL" id="RBOJ01000017">
    <property type="protein sequence ID" value="RMM54654.1"/>
    <property type="molecule type" value="Genomic_DNA"/>
</dbReference>
<keyword evidence="5" id="KW-0961">Cell wall biogenesis/degradation</keyword>
<dbReference type="Pfam" id="PF01510">
    <property type="entry name" value="Amidase_2"/>
    <property type="match status" value="1"/>
</dbReference>
<dbReference type="GO" id="GO:0009253">
    <property type="term" value="P:peptidoglycan catabolic process"/>
    <property type="evidence" value="ECO:0007669"/>
    <property type="project" value="InterPro"/>
</dbReference>
<dbReference type="InterPro" id="IPR036366">
    <property type="entry name" value="PGBDSf"/>
</dbReference>
<keyword evidence="6" id="KW-0812">Transmembrane</keyword>
<dbReference type="CDD" id="cd06583">
    <property type="entry name" value="PGRP"/>
    <property type="match status" value="1"/>
</dbReference>
<dbReference type="SUPFAM" id="SSF47090">
    <property type="entry name" value="PGBD-like"/>
    <property type="match status" value="1"/>
</dbReference>
<keyword evidence="4" id="KW-0378">Hydrolase</keyword>
<evidence type="ECO:0000313" key="9">
    <source>
        <dbReference type="Proteomes" id="UP000270661"/>
    </source>
</evidence>
<dbReference type="InterPro" id="IPR036505">
    <property type="entry name" value="Amidase/PGRP_sf"/>
</dbReference>
<dbReference type="KEGG" id="pcg:AXG94_20015"/>
<dbReference type="Gene3D" id="3.40.80.10">
    <property type="entry name" value="Peptidoglycan recognition protein-like"/>
    <property type="match status" value="1"/>
</dbReference>
<dbReference type="PANTHER" id="PTHR30417">
    <property type="entry name" value="N-ACETYLMURAMOYL-L-ALANINE AMIDASE AMID"/>
    <property type="match status" value="1"/>
</dbReference>
<keyword evidence="6" id="KW-0472">Membrane</keyword>
<dbReference type="OrthoDB" id="9794842at2"/>
<proteinExistence type="inferred from homology"/>
<organism evidence="8 9">
    <name type="scientific">Pseudomonas corrugata</name>
    <dbReference type="NCBI Taxonomy" id="47879"/>
    <lineage>
        <taxon>Bacteria</taxon>
        <taxon>Pseudomonadati</taxon>
        <taxon>Pseudomonadota</taxon>
        <taxon>Gammaproteobacteria</taxon>
        <taxon>Pseudomonadales</taxon>
        <taxon>Pseudomonadaceae</taxon>
        <taxon>Pseudomonas</taxon>
    </lineage>
</organism>
<feature type="domain" description="N-acetylmuramoyl-L-alanine amidase" evidence="7">
    <location>
        <begin position="8"/>
        <end position="158"/>
    </location>
</feature>
<dbReference type="GeneID" id="55646683"/>
<dbReference type="SMART" id="SM00644">
    <property type="entry name" value="Ami_2"/>
    <property type="match status" value="1"/>
</dbReference>
<dbReference type="SUPFAM" id="SSF55846">
    <property type="entry name" value="N-acetylmuramoyl-L-alanine amidase-like"/>
    <property type="match status" value="1"/>
</dbReference>
<keyword evidence="6" id="KW-1133">Transmembrane helix</keyword>
<evidence type="ECO:0000259" key="7">
    <source>
        <dbReference type="SMART" id="SM00644"/>
    </source>
</evidence>
<comment type="similarity">
    <text evidence="2">Belongs to the N-acetylmuramoyl-L-alanine amidase 2 family.</text>
</comment>
<evidence type="ECO:0000256" key="1">
    <source>
        <dbReference type="ARBA" id="ARBA00001561"/>
    </source>
</evidence>
<dbReference type="PANTHER" id="PTHR30417:SF12">
    <property type="entry name" value="N-ACETYLMURAMOYL-L-ALANINE AMIDASE"/>
    <property type="match status" value="1"/>
</dbReference>
<evidence type="ECO:0000256" key="6">
    <source>
        <dbReference type="SAM" id="Phobius"/>
    </source>
</evidence>
<dbReference type="EC" id="3.5.1.28" evidence="3"/>
<comment type="caution">
    <text evidence="8">The sequence shown here is derived from an EMBL/GenBank/DDBJ whole genome shotgun (WGS) entry which is preliminary data.</text>
</comment>
<dbReference type="Gene3D" id="1.10.101.10">
    <property type="entry name" value="PGBD-like superfamily/PGBD"/>
    <property type="match status" value="1"/>
</dbReference>
<sequence>MYPINSTRYRSNKGHNNRIRFLIFHYTAANFSSSISALTGASVSAHYLVPDFTDPSYAQAGFNEPQIFNLVDENKRAWHAGVSSWGNRNNLNDTSIGVEIVNLAADHQGTFTFPPYSPQQIEAVEQLALDILGRYPDISPVNVVAHSDIAAGRKSDPGPMFPWHALYLKGIGAWFDDCTQQSFLQAYRCVGVPAREHLLGLFRKYGYDTTAATTGMGFQRLVRAFQLHFRPAKHDGVMDIETAANLAALVKKYFP</sequence>
<dbReference type="Proteomes" id="UP000270661">
    <property type="component" value="Unassembled WGS sequence"/>
</dbReference>
<accession>A0A3M3EZ14</accession>
<comment type="catalytic activity">
    <reaction evidence="1">
        <text>Hydrolyzes the link between N-acetylmuramoyl residues and L-amino acid residues in certain cell-wall glycopeptides.</text>
        <dbReference type="EC" id="3.5.1.28"/>
    </reaction>
</comment>
<gene>
    <name evidence="8" type="ORF">ALQ77_00257</name>
</gene>
<dbReference type="InterPro" id="IPR036365">
    <property type="entry name" value="PGBD-like_sf"/>
</dbReference>
<protein>
    <recommendedName>
        <fullName evidence="3">N-acetylmuramoyl-L-alanine amidase</fullName>
        <ecNumber evidence="3">3.5.1.28</ecNumber>
    </recommendedName>
</protein>
<name>A0A3M3EZ14_9PSED</name>
<dbReference type="GO" id="GO:0009254">
    <property type="term" value="P:peptidoglycan turnover"/>
    <property type="evidence" value="ECO:0007669"/>
    <property type="project" value="TreeGrafter"/>
</dbReference>
<evidence type="ECO:0000256" key="3">
    <source>
        <dbReference type="ARBA" id="ARBA00011901"/>
    </source>
</evidence>
<dbReference type="STRING" id="47879.AXG94_20015"/>
<dbReference type="InterPro" id="IPR002502">
    <property type="entry name" value="Amidase_domain"/>
</dbReference>
<evidence type="ECO:0000256" key="5">
    <source>
        <dbReference type="ARBA" id="ARBA00023316"/>
    </source>
</evidence>
<dbReference type="InterPro" id="IPR051206">
    <property type="entry name" value="NAMLAA_amidase_2"/>
</dbReference>
<evidence type="ECO:0000256" key="2">
    <source>
        <dbReference type="ARBA" id="ARBA00007553"/>
    </source>
</evidence>
<dbReference type="GO" id="GO:0008745">
    <property type="term" value="F:N-acetylmuramoyl-L-alanine amidase activity"/>
    <property type="evidence" value="ECO:0007669"/>
    <property type="project" value="UniProtKB-EC"/>
</dbReference>
<evidence type="ECO:0000313" key="8">
    <source>
        <dbReference type="EMBL" id="RMM54654.1"/>
    </source>
</evidence>